<dbReference type="PANTHER" id="PTHR20982:SF3">
    <property type="entry name" value="MITOCHONDRIAL RIBOSOME RECYCLING FACTOR PSEUDO 1"/>
    <property type="match status" value="1"/>
</dbReference>
<dbReference type="InterPro" id="IPR002661">
    <property type="entry name" value="Ribosome_recyc_fac"/>
</dbReference>
<evidence type="ECO:0000313" key="5">
    <source>
        <dbReference type="EMBL" id="AEE51876.1"/>
    </source>
</evidence>
<dbReference type="Gene3D" id="1.10.132.20">
    <property type="entry name" value="Ribosome-recycling factor"/>
    <property type="match status" value="1"/>
</dbReference>
<evidence type="ECO:0000256" key="2">
    <source>
        <dbReference type="ARBA" id="ARBA00022917"/>
    </source>
</evidence>
<organism evidence="5 6">
    <name type="scientific">Haliscomenobacter hydrossis (strain ATCC 27775 / DSM 1100 / LMG 10767 / O)</name>
    <dbReference type="NCBI Taxonomy" id="760192"/>
    <lineage>
        <taxon>Bacteria</taxon>
        <taxon>Pseudomonadati</taxon>
        <taxon>Bacteroidota</taxon>
        <taxon>Saprospiria</taxon>
        <taxon>Saprospirales</taxon>
        <taxon>Haliscomenobacteraceae</taxon>
        <taxon>Haliscomenobacter</taxon>
    </lineage>
</organism>
<feature type="domain" description="Ribosome recycling factor" evidence="4">
    <location>
        <begin position="24"/>
        <end position="186"/>
    </location>
</feature>
<reference evidence="5 6" key="1">
    <citation type="journal article" date="2011" name="Stand. Genomic Sci.">
        <title>Complete genome sequence of Haliscomenobacter hydrossis type strain (O).</title>
        <authorList>
            <consortium name="US DOE Joint Genome Institute (JGI-PGF)"/>
            <person name="Daligault H."/>
            <person name="Lapidus A."/>
            <person name="Zeytun A."/>
            <person name="Nolan M."/>
            <person name="Lucas S."/>
            <person name="Del Rio T.G."/>
            <person name="Tice H."/>
            <person name="Cheng J.F."/>
            <person name="Tapia R."/>
            <person name="Han C."/>
            <person name="Goodwin L."/>
            <person name="Pitluck S."/>
            <person name="Liolios K."/>
            <person name="Pagani I."/>
            <person name="Ivanova N."/>
            <person name="Huntemann M."/>
            <person name="Mavromatis K."/>
            <person name="Mikhailova N."/>
            <person name="Pati A."/>
            <person name="Chen A."/>
            <person name="Palaniappan K."/>
            <person name="Land M."/>
            <person name="Hauser L."/>
            <person name="Brambilla E.M."/>
            <person name="Rohde M."/>
            <person name="Verbarg S."/>
            <person name="Goker M."/>
            <person name="Bristow J."/>
            <person name="Eisen J.A."/>
            <person name="Markowitz V."/>
            <person name="Hugenholtz P."/>
            <person name="Kyrpides N.C."/>
            <person name="Klenk H.P."/>
            <person name="Woyke T."/>
        </authorList>
    </citation>
    <scope>NUCLEOTIDE SEQUENCE [LARGE SCALE GENOMIC DNA]</scope>
    <source>
        <strain evidence="6">ATCC 27775 / DSM 1100 / LMG 10767 / O</strain>
    </source>
</reference>
<dbReference type="HOGENOM" id="CLU_073981_2_0_10"/>
<dbReference type="STRING" id="760192.Halhy_4028"/>
<dbReference type="GO" id="GO:0005737">
    <property type="term" value="C:cytoplasm"/>
    <property type="evidence" value="ECO:0007669"/>
    <property type="project" value="UniProtKB-SubCell"/>
</dbReference>
<dbReference type="EMBL" id="CP002691">
    <property type="protein sequence ID" value="AEE51876.1"/>
    <property type="molecule type" value="Genomic_DNA"/>
</dbReference>
<keyword evidence="3" id="KW-0963">Cytoplasm</keyword>
<dbReference type="GO" id="GO:0006415">
    <property type="term" value="P:translational termination"/>
    <property type="evidence" value="ECO:0007669"/>
    <property type="project" value="UniProtKB-UniRule"/>
</dbReference>
<dbReference type="SUPFAM" id="SSF55194">
    <property type="entry name" value="Ribosome recycling factor, RRF"/>
    <property type="match status" value="1"/>
</dbReference>
<proteinExistence type="inferred from homology"/>
<evidence type="ECO:0000256" key="3">
    <source>
        <dbReference type="HAMAP-Rule" id="MF_00040"/>
    </source>
</evidence>
<reference key="2">
    <citation type="submission" date="2011-04" db="EMBL/GenBank/DDBJ databases">
        <title>Complete sequence of chromosome of Haliscomenobacter hydrossis DSM 1100.</title>
        <authorList>
            <consortium name="US DOE Joint Genome Institute (JGI-PGF)"/>
            <person name="Lucas S."/>
            <person name="Han J."/>
            <person name="Lapidus A."/>
            <person name="Bruce D."/>
            <person name="Goodwin L."/>
            <person name="Pitluck S."/>
            <person name="Peters L."/>
            <person name="Kyrpides N."/>
            <person name="Mavromatis K."/>
            <person name="Ivanova N."/>
            <person name="Ovchinnikova G."/>
            <person name="Pagani I."/>
            <person name="Daligault H."/>
            <person name="Detter J.C."/>
            <person name="Han C."/>
            <person name="Land M."/>
            <person name="Hauser L."/>
            <person name="Markowitz V."/>
            <person name="Cheng J.-F."/>
            <person name="Hugenholtz P."/>
            <person name="Woyke T."/>
            <person name="Wu D."/>
            <person name="Verbarg S."/>
            <person name="Frueling A."/>
            <person name="Brambilla E."/>
            <person name="Klenk H.-P."/>
            <person name="Eisen J.A."/>
        </authorList>
    </citation>
    <scope>NUCLEOTIDE SEQUENCE</scope>
    <source>
        <strain>DSM 1100</strain>
    </source>
</reference>
<evidence type="ECO:0000313" key="6">
    <source>
        <dbReference type="Proteomes" id="UP000008461"/>
    </source>
</evidence>
<keyword evidence="6" id="KW-1185">Reference proteome</keyword>
<dbReference type="Proteomes" id="UP000008461">
    <property type="component" value="Chromosome"/>
</dbReference>
<dbReference type="PANTHER" id="PTHR20982">
    <property type="entry name" value="RIBOSOME RECYCLING FACTOR"/>
    <property type="match status" value="1"/>
</dbReference>
<comment type="function">
    <text evidence="3">Responsible for the release of ribosomes from messenger RNA at the termination of protein biosynthesis. May increase the efficiency of translation by recycling ribosomes from one round of translation to another.</text>
</comment>
<dbReference type="InterPro" id="IPR023584">
    <property type="entry name" value="Ribosome_recyc_fac_dom"/>
</dbReference>
<gene>
    <name evidence="3" type="primary">frr</name>
    <name evidence="5" type="ordered locus">Halhy_4028</name>
</gene>
<dbReference type="NCBIfam" id="TIGR00496">
    <property type="entry name" value="frr"/>
    <property type="match status" value="1"/>
</dbReference>
<dbReference type="HAMAP" id="MF_00040">
    <property type="entry name" value="RRF"/>
    <property type="match status" value="1"/>
</dbReference>
<dbReference type="FunFam" id="3.30.1360.40:FF:000001">
    <property type="entry name" value="Ribosome-recycling factor"/>
    <property type="match status" value="1"/>
</dbReference>
<comment type="subcellular location">
    <subcellularLocation>
        <location evidence="3">Cytoplasm</location>
    </subcellularLocation>
</comment>
<protein>
    <recommendedName>
        <fullName evidence="3">Ribosome-recycling factor</fullName>
        <shortName evidence="3">RRF</shortName>
    </recommendedName>
    <alternativeName>
        <fullName evidence="3">Ribosome-releasing factor</fullName>
    </alternativeName>
</protein>
<accession>F4L5P1</accession>
<evidence type="ECO:0000256" key="1">
    <source>
        <dbReference type="ARBA" id="ARBA00005912"/>
    </source>
</evidence>
<dbReference type="OrthoDB" id="9804006at2"/>
<dbReference type="RefSeq" id="WP_013766414.1">
    <property type="nucleotide sequence ID" value="NC_015510.1"/>
</dbReference>
<comment type="similarity">
    <text evidence="1 3">Belongs to the RRF family.</text>
</comment>
<dbReference type="CDD" id="cd00520">
    <property type="entry name" value="RRF"/>
    <property type="match status" value="1"/>
</dbReference>
<dbReference type="Gene3D" id="3.30.1360.40">
    <property type="match status" value="1"/>
</dbReference>
<dbReference type="InterPro" id="IPR036191">
    <property type="entry name" value="RRF_sf"/>
</dbReference>
<dbReference type="KEGG" id="hhy:Halhy_4028"/>
<dbReference type="eggNOG" id="COG0233">
    <property type="taxonomic scope" value="Bacteria"/>
</dbReference>
<dbReference type="GO" id="GO:0043023">
    <property type="term" value="F:ribosomal large subunit binding"/>
    <property type="evidence" value="ECO:0007669"/>
    <property type="project" value="TreeGrafter"/>
</dbReference>
<dbReference type="AlphaFoldDB" id="F4L5P1"/>
<keyword evidence="2 3" id="KW-0648">Protein biosynthesis</keyword>
<name>F4L5P1_HALH1</name>
<dbReference type="Pfam" id="PF01765">
    <property type="entry name" value="RRF"/>
    <property type="match status" value="1"/>
</dbReference>
<evidence type="ECO:0000259" key="4">
    <source>
        <dbReference type="Pfam" id="PF01765"/>
    </source>
</evidence>
<sequence>MTQEEIDLIMEDAEEQMDKAIEHLKIELSKITTGKASPALVTSLMVAYYGTPTPMSQVASVSTSDSRTIVIQPWERSMLAPIEKSIFEANLGVTPMNDGQVVRLSIPPLTEERRRDLVKRCAHLGEESKVGVRSGRRDAIEAIKKAVKNGTPEDLGKKLEEDADNLSKRYIGQVDELVKGKEKEIMTI</sequence>